<dbReference type="Pfam" id="PF02458">
    <property type="entry name" value="Transferase"/>
    <property type="match status" value="1"/>
</dbReference>
<dbReference type="InterPro" id="IPR023213">
    <property type="entry name" value="CAT-like_dom_sf"/>
</dbReference>
<organism evidence="4 5">
    <name type="scientific">Phtheirospermum japonicum</name>
    <dbReference type="NCBI Taxonomy" id="374723"/>
    <lineage>
        <taxon>Eukaryota</taxon>
        <taxon>Viridiplantae</taxon>
        <taxon>Streptophyta</taxon>
        <taxon>Embryophyta</taxon>
        <taxon>Tracheophyta</taxon>
        <taxon>Spermatophyta</taxon>
        <taxon>Magnoliopsida</taxon>
        <taxon>eudicotyledons</taxon>
        <taxon>Gunneridae</taxon>
        <taxon>Pentapetalae</taxon>
        <taxon>asterids</taxon>
        <taxon>lamiids</taxon>
        <taxon>Lamiales</taxon>
        <taxon>Orobanchaceae</taxon>
        <taxon>Orobanchaceae incertae sedis</taxon>
        <taxon>Phtheirospermum</taxon>
    </lineage>
</organism>
<comment type="caution">
    <text evidence="4">The sequence shown here is derived from an EMBL/GenBank/DDBJ whole genome shotgun (WGS) entry which is preliminary data.</text>
</comment>
<evidence type="ECO:0000313" key="5">
    <source>
        <dbReference type="Proteomes" id="UP000653305"/>
    </source>
</evidence>
<feature type="coiled-coil region" evidence="3">
    <location>
        <begin position="345"/>
        <end position="375"/>
    </location>
</feature>
<keyword evidence="5" id="KW-1185">Reference proteome</keyword>
<dbReference type="OrthoDB" id="877552at2759"/>
<dbReference type="Proteomes" id="UP000653305">
    <property type="component" value="Unassembled WGS sequence"/>
</dbReference>
<protein>
    <submittedName>
        <fullName evidence="4">Anthocyanidin 3-o-glucoside 6''-o-acyltransferase</fullName>
    </submittedName>
</protein>
<gene>
    <name evidence="4" type="ORF">PHJA_002698100</name>
</gene>
<keyword evidence="3" id="KW-0175">Coiled coil</keyword>
<dbReference type="PANTHER" id="PTHR31625">
    <property type="match status" value="1"/>
</dbReference>
<evidence type="ECO:0000256" key="3">
    <source>
        <dbReference type="SAM" id="Coils"/>
    </source>
</evidence>
<dbReference type="InterPro" id="IPR051504">
    <property type="entry name" value="Plant_metabolite_acyltrans"/>
</dbReference>
<dbReference type="EMBL" id="BMAC01001083">
    <property type="protein sequence ID" value="GFQ05540.1"/>
    <property type="molecule type" value="Genomic_DNA"/>
</dbReference>
<sequence length="450" mass="50313">MTSLVESYRVGPPPATVADRSLPLTFFDIVWLHFHPIRRLLFYEIPCSKPYFLETLVPKLKHSLSQTLKHYFPLAGNLVYPLDTDKKPIIRYVDGDSVALTIFESNDDFNILVGNQARDADVFYDYIPPLPPIITDESSNHKLLQVFALQVTFFPGRGICIGFTNHHAVGDASSIVGFIRAWASTCKLGGDDDDDDDKSLPVFDRDLLKDPLGLNSIYWNDMKDVPLKLSSFPLPTKRVRATYVLNQSEIKKLKDSVLAKFPGFVHPSSFVMVAAYVWSCLAKSLMAVNDDEVEYFLFAADGRARLDPPLPGNYFGNCLTFGLGNICHQELVGMDGFFMAAKAIADEIKNKVNDKEKMMERTENAKEVFASLRQKIVFSVSGSARVDLYGADFGWGKARKMETLSIDGERYSMSLCKSRDCEGGLEVGLSLPKVKMDAFAALFADGIKRF</sequence>
<keyword evidence="1 4" id="KW-0808">Transferase</keyword>
<evidence type="ECO:0000313" key="4">
    <source>
        <dbReference type="EMBL" id="GFQ05540.1"/>
    </source>
</evidence>
<dbReference type="GO" id="GO:0016747">
    <property type="term" value="F:acyltransferase activity, transferring groups other than amino-acyl groups"/>
    <property type="evidence" value="ECO:0007669"/>
    <property type="project" value="UniProtKB-ARBA"/>
</dbReference>
<proteinExistence type="predicted"/>
<keyword evidence="2 4" id="KW-0012">Acyltransferase</keyword>
<evidence type="ECO:0000256" key="2">
    <source>
        <dbReference type="ARBA" id="ARBA00023315"/>
    </source>
</evidence>
<evidence type="ECO:0000256" key="1">
    <source>
        <dbReference type="ARBA" id="ARBA00022679"/>
    </source>
</evidence>
<dbReference type="Gene3D" id="3.30.559.10">
    <property type="entry name" value="Chloramphenicol acetyltransferase-like domain"/>
    <property type="match status" value="2"/>
</dbReference>
<accession>A0A830D2P9</accession>
<reference evidence="4" key="1">
    <citation type="submission" date="2020-07" db="EMBL/GenBank/DDBJ databases">
        <title>Ethylene signaling mediates host invasion by parasitic plants.</title>
        <authorList>
            <person name="Yoshida S."/>
        </authorList>
    </citation>
    <scope>NUCLEOTIDE SEQUENCE</scope>
    <source>
        <strain evidence="4">Okayama</strain>
    </source>
</reference>
<dbReference type="AlphaFoldDB" id="A0A830D2P9"/>
<name>A0A830D2P9_9LAMI</name>